<evidence type="ECO:0000313" key="1">
    <source>
        <dbReference type="EMBL" id="MEK8089601.1"/>
    </source>
</evidence>
<dbReference type="RefSeq" id="WP_341370655.1">
    <property type="nucleotide sequence ID" value="NZ_JBBPCO010000006.1"/>
</dbReference>
<protein>
    <recommendedName>
        <fullName evidence="3">YHYH domain-containing protein</fullName>
    </recommendedName>
</protein>
<name>A0ABU9D7V2_9PROT</name>
<dbReference type="Proteomes" id="UP001446205">
    <property type="component" value="Unassembled WGS sequence"/>
</dbReference>
<dbReference type="EMBL" id="JBBPCO010000006">
    <property type="protein sequence ID" value="MEK8089601.1"/>
    <property type="molecule type" value="Genomic_DNA"/>
</dbReference>
<evidence type="ECO:0000313" key="2">
    <source>
        <dbReference type="Proteomes" id="UP001446205"/>
    </source>
</evidence>
<keyword evidence="2" id="KW-1185">Reference proteome</keyword>
<reference evidence="1 2" key="1">
    <citation type="submission" date="2024-04" db="EMBL/GenBank/DDBJ databases">
        <authorList>
            <person name="Abashina T."/>
            <person name="Shaikin A."/>
        </authorList>
    </citation>
    <scope>NUCLEOTIDE SEQUENCE [LARGE SCALE GENOMIC DNA]</scope>
    <source>
        <strain evidence="1 2">AAFK</strain>
    </source>
</reference>
<organism evidence="1 2">
    <name type="scientific">Thermithiobacillus plumbiphilus</name>
    <dbReference type="NCBI Taxonomy" id="1729899"/>
    <lineage>
        <taxon>Bacteria</taxon>
        <taxon>Pseudomonadati</taxon>
        <taxon>Pseudomonadota</taxon>
        <taxon>Acidithiobacillia</taxon>
        <taxon>Acidithiobacillales</taxon>
        <taxon>Thermithiobacillaceae</taxon>
        <taxon>Thermithiobacillus</taxon>
    </lineage>
</organism>
<gene>
    <name evidence="1" type="ORF">WOB96_07460</name>
</gene>
<accession>A0ABU9D7V2</accession>
<evidence type="ECO:0008006" key="3">
    <source>
        <dbReference type="Google" id="ProtNLM"/>
    </source>
</evidence>
<proteinExistence type="predicted"/>
<sequence>MLLAVLGGCGGGDGGSTTGEPVLASATTMVDGTAVGTPNPTWPDNVTASDAASASGLSCGTPGKGSAYTYTHLNIFVDGVQQQLPANVGWVSPPLGRIPPDDSDPANVAPPDGSNYTCAFPLHTDDNSGKIRFASDGAYTLGQFFAVWGQPLSSTNVAGLTGKPISVYVNDAGRLTKYTGDLGQLALTPKRDISIVVGDTKPAQIANYAWTDPAPLNPTPIDVVAGQTIGTPAYALGDTANGGQGQPVDGLTCGGMGSAYHVHTHVAIIKNQVAQQQPTNIIAFPAGVGIVGAENDPNRCFYPIHVHDSSGVIHVEAPGYQRMTLGQLFAIWGMPLSATEAADSNGAPVAFFISDGGDVRQYMGDPRDIELLSHRSITIQIGESVQTIPSFNWITYNEPR</sequence>
<comment type="caution">
    <text evidence="1">The sequence shown here is derived from an EMBL/GenBank/DDBJ whole genome shotgun (WGS) entry which is preliminary data.</text>
</comment>